<dbReference type="RefSeq" id="WP_126378519.1">
    <property type="nucleotide sequence ID" value="NZ_AP017378.1"/>
</dbReference>
<dbReference type="KEGG" id="dfl:DFE_1706"/>
<name>A0A2Z6AYV1_9BACT</name>
<dbReference type="AlphaFoldDB" id="A0A2Z6AYV1"/>
<organism evidence="1 2">
    <name type="scientific">Desulfovibrio ferrophilus</name>
    <dbReference type="NCBI Taxonomy" id="241368"/>
    <lineage>
        <taxon>Bacteria</taxon>
        <taxon>Pseudomonadati</taxon>
        <taxon>Thermodesulfobacteriota</taxon>
        <taxon>Desulfovibrionia</taxon>
        <taxon>Desulfovibrionales</taxon>
        <taxon>Desulfovibrionaceae</taxon>
        <taxon>Desulfovibrio</taxon>
    </lineage>
</organism>
<dbReference type="Proteomes" id="UP000269883">
    <property type="component" value="Chromosome"/>
</dbReference>
<dbReference type="OrthoDB" id="9971562at2"/>
<evidence type="ECO:0000313" key="2">
    <source>
        <dbReference type="Proteomes" id="UP000269883"/>
    </source>
</evidence>
<protein>
    <submittedName>
        <fullName evidence="1">Doublesex-and mab-3-related transcription factor A2</fullName>
    </submittedName>
</protein>
<proteinExistence type="predicted"/>
<accession>A0A2Z6AYV1</accession>
<dbReference type="EMBL" id="AP017378">
    <property type="protein sequence ID" value="BBD08432.1"/>
    <property type="molecule type" value="Genomic_DNA"/>
</dbReference>
<keyword evidence="2" id="KW-1185">Reference proteome</keyword>
<gene>
    <name evidence="1" type="ORF">DFE_1706</name>
</gene>
<sequence>MSIDTELEKAVIEATHDLGQSPLTANKIIAWLNEMSNGNITPEDTNTFLSTTLDSIQTDTYEAEDEN</sequence>
<evidence type="ECO:0000313" key="1">
    <source>
        <dbReference type="EMBL" id="BBD08432.1"/>
    </source>
</evidence>
<reference evidence="1 2" key="1">
    <citation type="journal article" date="2018" name="Sci. Adv.">
        <title>Multi-heme cytochromes provide a pathway for survival in energy-limited environments.</title>
        <authorList>
            <person name="Deng X."/>
            <person name="Dohmae N."/>
            <person name="Nealson K.H."/>
            <person name="Hashimoto K."/>
            <person name="Okamoto A."/>
        </authorList>
    </citation>
    <scope>NUCLEOTIDE SEQUENCE [LARGE SCALE GENOMIC DNA]</scope>
    <source>
        <strain evidence="1 2">IS5</strain>
    </source>
</reference>